<dbReference type="Gene3D" id="3.20.20.80">
    <property type="entry name" value="Glycosidases"/>
    <property type="match status" value="1"/>
</dbReference>
<comment type="similarity">
    <text evidence="4 10">Belongs to the glycosyl hydrolase 13 family. GlgB subfamily.</text>
</comment>
<dbReference type="CDD" id="cd02855">
    <property type="entry name" value="E_set_GBE_prok_N"/>
    <property type="match status" value="1"/>
</dbReference>
<keyword evidence="6 10" id="KW-0328">Glycosyltransferase</keyword>
<dbReference type="Gene3D" id="2.60.40.1180">
    <property type="entry name" value="Golgi alpha-mannosidase II"/>
    <property type="match status" value="1"/>
</dbReference>
<comment type="subunit">
    <text evidence="10">Monomer.</text>
</comment>
<dbReference type="Gene3D" id="2.60.40.10">
    <property type="entry name" value="Immunoglobulins"/>
    <property type="match status" value="1"/>
</dbReference>
<dbReference type="Pfam" id="PF22019">
    <property type="entry name" value="GlgB_N"/>
    <property type="match status" value="1"/>
</dbReference>
<dbReference type="PANTHER" id="PTHR43651:SF3">
    <property type="entry name" value="1,4-ALPHA-GLUCAN-BRANCHING ENZYME"/>
    <property type="match status" value="1"/>
</dbReference>
<evidence type="ECO:0000256" key="2">
    <source>
        <dbReference type="ARBA" id="ARBA00002953"/>
    </source>
</evidence>
<dbReference type="Proteomes" id="UP000190460">
    <property type="component" value="Unassembled WGS sequence"/>
</dbReference>
<feature type="active site" description="Nucleophile" evidence="10 11">
    <location>
        <position position="409"/>
    </location>
</feature>
<reference evidence="14 15" key="1">
    <citation type="submission" date="2017-02" db="EMBL/GenBank/DDBJ databases">
        <authorList>
            <person name="Peterson S.W."/>
        </authorList>
    </citation>
    <scope>NUCLEOTIDE SEQUENCE [LARGE SCALE GENOMIC DNA]</scope>
    <source>
        <strain evidence="14 15">ATCC 49788</strain>
    </source>
</reference>
<dbReference type="GO" id="GO:0005978">
    <property type="term" value="P:glycogen biosynthetic process"/>
    <property type="evidence" value="ECO:0007669"/>
    <property type="project" value="UniProtKB-UniRule"/>
</dbReference>
<evidence type="ECO:0000256" key="10">
    <source>
        <dbReference type="HAMAP-Rule" id="MF_00685"/>
    </source>
</evidence>
<dbReference type="CDD" id="cd11322">
    <property type="entry name" value="AmyAc_Glg_BE"/>
    <property type="match status" value="1"/>
</dbReference>
<dbReference type="SUPFAM" id="SSF81296">
    <property type="entry name" value="E set domains"/>
    <property type="match status" value="2"/>
</dbReference>
<dbReference type="InterPro" id="IPR017853">
    <property type="entry name" value="GH"/>
</dbReference>
<keyword evidence="5 10" id="KW-0321">Glycogen metabolism</keyword>
<evidence type="ECO:0000256" key="1">
    <source>
        <dbReference type="ARBA" id="ARBA00000826"/>
    </source>
</evidence>
<evidence type="ECO:0000256" key="6">
    <source>
        <dbReference type="ARBA" id="ARBA00022676"/>
    </source>
</evidence>
<evidence type="ECO:0000313" key="15">
    <source>
        <dbReference type="Proteomes" id="UP000190460"/>
    </source>
</evidence>
<accession>A0A1T4WEQ4</accession>
<dbReference type="InterPro" id="IPR044143">
    <property type="entry name" value="GlgB_N_E_set_prok"/>
</dbReference>
<dbReference type="GO" id="GO:0004553">
    <property type="term" value="F:hydrolase activity, hydrolyzing O-glycosyl compounds"/>
    <property type="evidence" value="ECO:0007669"/>
    <property type="project" value="InterPro"/>
</dbReference>
<evidence type="ECO:0000259" key="13">
    <source>
        <dbReference type="SMART" id="SM00642"/>
    </source>
</evidence>
<comment type="pathway">
    <text evidence="3 10">Glycan biosynthesis; glycogen biosynthesis.</text>
</comment>
<feature type="active site" description="Proton donor" evidence="10 11">
    <location>
        <position position="462"/>
    </location>
</feature>
<dbReference type="InterPro" id="IPR004193">
    <property type="entry name" value="Glyco_hydro_13_N"/>
</dbReference>
<dbReference type="Pfam" id="PF00128">
    <property type="entry name" value="Alpha-amylase"/>
    <property type="match status" value="1"/>
</dbReference>
<dbReference type="NCBIfam" id="TIGR01515">
    <property type="entry name" value="branching_enzym"/>
    <property type="match status" value="1"/>
</dbReference>
<evidence type="ECO:0000256" key="5">
    <source>
        <dbReference type="ARBA" id="ARBA00022600"/>
    </source>
</evidence>
<dbReference type="GO" id="GO:0005829">
    <property type="term" value="C:cytosol"/>
    <property type="evidence" value="ECO:0007669"/>
    <property type="project" value="TreeGrafter"/>
</dbReference>
<dbReference type="EMBL" id="FUYB01000005">
    <property type="protein sequence ID" value="SKA75760.1"/>
    <property type="molecule type" value="Genomic_DNA"/>
</dbReference>
<dbReference type="HAMAP" id="MF_00685">
    <property type="entry name" value="GlgB"/>
    <property type="match status" value="1"/>
</dbReference>
<evidence type="ECO:0000256" key="8">
    <source>
        <dbReference type="ARBA" id="ARBA00023056"/>
    </source>
</evidence>
<keyword evidence="7 10" id="KW-0808">Transferase</keyword>
<dbReference type="NCBIfam" id="NF003811">
    <property type="entry name" value="PRK05402.1"/>
    <property type="match status" value="1"/>
</dbReference>
<name>A0A1T4WEQ4_9GAMM</name>
<dbReference type="InterPro" id="IPR006047">
    <property type="entry name" value="GH13_cat_dom"/>
</dbReference>
<dbReference type="FunFam" id="3.20.20.80:FF:000003">
    <property type="entry name" value="1,4-alpha-glucan branching enzyme GlgB"/>
    <property type="match status" value="1"/>
</dbReference>
<evidence type="ECO:0000256" key="7">
    <source>
        <dbReference type="ARBA" id="ARBA00022679"/>
    </source>
</evidence>
<dbReference type="AlphaFoldDB" id="A0A1T4WEQ4"/>
<dbReference type="GO" id="GO:0003844">
    <property type="term" value="F:1,4-alpha-glucan branching enzyme activity"/>
    <property type="evidence" value="ECO:0007669"/>
    <property type="project" value="UniProtKB-UniRule"/>
</dbReference>
<dbReference type="UniPathway" id="UPA00164"/>
<dbReference type="InterPro" id="IPR054169">
    <property type="entry name" value="GlgB_N"/>
</dbReference>
<organism evidence="14 15">
    <name type="scientific">Thiothrix eikelboomii</name>
    <dbReference type="NCBI Taxonomy" id="92487"/>
    <lineage>
        <taxon>Bacteria</taxon>
        <taxon>Pseudomonadati</taxon>
        <taxon>Pseudomonadota</taxon>
        <taxon>Gammaproteobacteria</taxon>
        <taxon>Thiotrichales</taxon>
        <taxon>Thiotrichaceae</taxon>
        <taxon>Thiothrix</taxon>
    </lineage>
</organism>
<evidence type="ECO:0000256" key="4">
    <source>
        <dbReference type="ARBA" id="ARBA00009000"/>
    </source>
</evidence>
<dbReference type="EC" id="2.4.1.18" evidence="10"/>
<dbReference type="SUPFAM" id="SSF51011">
    <property type="entry name" value="Glycosyl hydrolase domain"/>
    <property type="match status" value="1"/>
</dbReference>
<dbReference type="InterPro" id="IPR013783">
    <property type="entry name" value="Ig-like_fold"/>
</dbReference>
<dbReference type="SMART" id="SM00642">
    <property type="entry name" value="Aamy"/>
    <property type="match status" value="1"/>
</dbReference>
<evidence type="ECO:0000256" key="12">
    <source>
        <dbReference type="SAM" id="MobiDB-lite"/>
    </source>
</evidence>
<dbReference type="PIRSF" id="PIRSF000463">
    <property type="entry name" value="GlgB"/>
    <property type="match status" value="1"/>
</dbReference>
<dbReference type="GO" id="GO:0043169">
    <property type="term" value="F:cation binding"/>
    <property type="evidence" value="ECO:0007669"/>
    <property type="project" value="InterPro"/>
</dbReference>
<keyword evidence="9 10" id="KW-0119">Carbohydrate metabolism</keyword>
<dbReference type="InterPro" id="IPR006048">
    <property type="entry name" value="A-amylase/branching_C"/>
</dbReference>
<dbReference type="Pfam" id="PF02806">
    <property type="entry name" value="Alpha-amylase_C"/>
    <property type="match status" value="1"/>
</dbReference>
<dbReference type="NCBIfam" id="NF008967">
    <property type="entry name" value="PRK12313.1"/>
    <property type="match status" value="1"/>
</dbReference>
<dbReference type="InterPro" id="IPR006407">
    <property type="entry name" value="GlgB"/>
</dbReference>
<sequence>MNTSPSMSELQRLQAGTHHDPFHFLGWHQQGSDWVLRVFMPSAESIDINQTPLQRLEGSDCFVFSPEASSELGKAAPFAHPILRYLDKKTGQYLETITPYTFEPQLGEIDLHLLGEGNHRQVWKVLGAHLKEINGVQGCLFAVWAPGVQRVSVVGNFNDWDGRRYPMRSRGETGIWELFIPGLPAGEGYKYEILTRFGSIIRKADPYAQQMFLRPETVACIPAISEHVWQDTAWIQQREQFDWLHQPMSVYELHAGSWKRHADNSFYTWRELADTLIPYVKNLGYTHLELLPISEHPLDQSWGYQVSGYYAPTARLGSPDDLRYFVDLCHQNNLGILLDWVPAHFPKDDFALARFTGEALYEHADPRKGEHQDWGTLIFDYGRNEVRNFLIANALYWMEEFHLDGLRVDAVASMLYLDYSRPAGEWIPNQYGGRENIEAVAFLRELNLVVHGQFPGVLTIAEESTTWPAVSRPIESGGLGFSMKWNMGWMNDSLSYIALDPIYRKYHQNKLTFSQMYAWTENFVLPLSHDEVVHMKRSMLGKMPGDYWQRFANLRLFYAWQYAHPGKKLLFMGGEFGQWLEWNEAVELDWGLLAFPAHQALGKLITDLNQVYRTNPALHQFDHDPRGFRWIDCDNAEQSLLSLVRYGNDQQPPLVIALNFTPVPRGGYRLGVPPAETYQEILNTDSEYYGGSNCGNAGQLAVQNHPCMGFEHSIELTLPPLAAVFLQAIPASPEPVANTEGDEEAQLLSKKPIREKN</sequence>
<dbReference type="PANTHER" id="PTHR43651">
    <property type="entry name" value="1,4-ALPHA-GLUCAN-BRANCHING ENZYME"/>
    <property type="match status" value="1"/>
</dbReference>
<evidence type="ECO:0000256" key="3">
    <source>
        <dbReference type="ARBA" id="ARBA00004964"/>
    </source>
</evidence>
<keyword evidence="8 10" id="KW-0320">Glycogen biosynthesis</keyword>
<dbReference type="RefSeq" id="WP_234975832.1">
    <property type="nucleotide sequence ID" value="NZ_FUYB01000005.1"/>
</dbReference>
<keyword evidence="15" id="KW-1185">Reference proteome</keyword>
<comment type="function">
    <text evidence="2 10">Catalyzes the formation of the alpha-1,6-glucosidic linkages in glycogen by scission of a 1,4-alpha-linked oligosaccharide from growing alpha-1,4-glucan chains and the subsequent attachment of the oligosaccharide to the alpha-1,6 position.</text>
</comment>
<gene>
    <name evidence="10" type="primary">glgB</name>
    <name evidence="14" type="ORF">SAMN02745130_01572</name>
</gene>
<evidence type="ECO:0000313" key="14">
    <source>
        <dbReference type="EMBL" id="SKA75760.1"/>
    </source>
</evidence>
<dbReference type="InterPro" id="IPR037439">
    <property type="entry name" value="Branching_enzy"/>
</dbReference>
<dbReference type="STRING" id="92487.SAMN02745130_01572"/>
<evidence type="ECO:0000256" key="9">
    <source>
        <dbReference type="ARBA" id="ARBA00023277"/>
    </source>
</evidence>
<dbReference type="FunFam" id="2.60.40.1180:FF:000002">
    <property type="entry name" value="1,4-alpha-glucan branching enzyme GlgB"/>
    <property type="match status" value="1"/>
</dbReference>
<protein>
    <recommendedName>
        <fullName evidence="10">1,4-alpha-glucan branching enzyme GlgB</fullName>
        <ecNumber evidence="10">2.4.1.18</ecNumber>
    </recommendedName>
    <alternativeName>
        <fullName evidence="10">1,4-alpha-D-glucan:1,4-alpha-D-glucan 6-glucosyl-transferase</fullName>
    </alternativeName>
    <alternativeName>
        <fullName evidence="10">Alpha-(1-&gt;4)-glucan branching enzyme</fullName>
    </alternativeName>
    <alternativeName>
        <fullName evidence="10">Glycogen branching enzyme</fullName>
        <shortName evidence="10">BE</shortName>
    </alternativeName>
</protein>
<feature type="domain" description="Glycosyl hydrolase family 13 catalytic" evidence="13">
    <location>
        <begin position="252"/>
        <end position="605"/>
    </location>
</feature>
<dbReference type="FunFam" id="2.60.40.10:FF:000169">
    <property type="entry name" value="1,4-alpha-glucan branching enzyme GlgB"/>
    <property type="match status" value="1"/>
</dbReference>
<evidence type="ECO:0000256" key="11">
    <source>
        <dbReference type="PIRSR" id="PIRSR000463-1"/>
    </source>
</evidence>
<dbReference type="SUPFAM" id="SSF51445">
    <property type="entry name" value="(Trans)glycosidases"/>
    <property type="match status" value="1"/>
</dbReference>
<dbReference type="InterPro" id="IPR013780">
    <property type="entry name" value="Glyco_hydro_b"/>
</dbReference>
<dbReference type="Pfam" id="PF02922">
    <property type="entry name" value="CBM_48"/>
    <property type="match status" value="1"/>
</dbReference>
<dbReference type="InterPro" id="IPR014756">
    <property type="entry name" value="Ig_E-set"/>
</dbReference>
<feature type="region of interest" description="Disordered" evidence="12">
    <location>
        <begin position="734"/>
        <end position="757"/>
    </location>
</feature>
<proteinExistence type="inferred from homology"/>
<comment type="catalytic activity">
    <reaction evidence="1 10">
        <text>Transfers a segment of a (1-&gt;4)-alpha-D-glucan chain to a primary hydroxy group in a similar glucan chain.</text>
        <dbReference type="EC" id="2.4.1.18"/>
    </reaction>
</comment>